<dbReference type="Proteomes" id="UP000697802">
    <property type="component" value="Unassembled WGS sequence"/>
</dbReference>
<protein>
    <submittedName>
        <fullName evidence="1">Uncharacterized protein</fullName>
    </submittedName>
</protein>
<keyword evidence="2" id="KW-1185">Reference proteome</keyword>
<organism evidence="1 2">
    <name type="scientific">Photorhabdus tasmaniensis</name>
    <dbReference type="NCBI Taxonomy" id="1004159"/>
    <lineage>
        <taxon>Bacteria</taxon>
        <taxon>Pseudomonadati</taxon>
        <taxon>Pseudomonadota</taxon>
        <taxon>Gammaproteobacteria</taxon>
        <taxon>Enterobacterales</taxon>
        <taxon>Morganellaceae</taxon>
        <taxon>Photorhabdus</taxon>
    </lineage>
</organism>
<evidence type="ECO:0000313" key="1">
    <source>
        <dbReference type="EMBL" id="NHB88232.1"/>
    </source>
</evidence>
<accession>A0ABX0GGJ7</accession>
<sequence length="63" mass="7524">MPVIIHPCHRFGEITPDKLWRKITGVEPARDHWRPHLDLKSSRPTGDDDLPYQYERIMKTCRL</sequence>
<reference evidence="1 2" key="1">
    <citation type="submission" date="2018-02" db="EMBL/GenBank/DDBJ databases">
        <authorList>
            <person name="Machado R.A."/>
        </authorList>
    </citation>
    <scope>NUCLEOTIDE SEQUENCE [LARGE SCALE GENOMIC DNA]</scope>
    <source>
        <strain evidence="1 2">T327</strain>
    </source>
</reference>
<comment type="caution">
    <text evidence="1">The sequence shown here is derived from an EMBL/GenBank/DDBJ whole genome shotgun (WGS) entry which is preliminary data.</text>
</comment>
<evidence type="ECO:0000313" key="2">
    <source>
        <dbReference type="Proteomes" id="UP000697802"/>
    </source>
</evidence>
<proteinExistence type="predicted"/>
<name>A0ABX0GGJ7_9GAMM</name>
<dbReference type="EMBL" id="PUJU01000019">
    <property type="protein sequence ID" value="NHB88232.1"/>
    <property type="molecule type" value="Genomic_DNA"/>
</dbReference>
<gene>
    <name evidence="1" type="ORF">C5471_11120</name>
</gene>